<evidence type="ECO:0000313" key="6">
    <source>
        <dbReference type="Proteomes" id="UP000244223"/>
    </source>
</evidence>
<keyword evidence="2" id="KW-0808">Transferase</keyword>
<feature type="domain" description="Carbohydrate kinase PfkB" evidence="4">
    <location>
        <begin position="35"/>
        <end position="222"/>
    </location>
</feature>
<dbReference type="PANTHER" id="PTHR43320:SF3">
    <property type="entry name" value="CARBOHYDRATE KINASE PFKB DOMAIN-CONTAINING PROTEIN"/>
    <property type="match status" value="1"/>
</dbReference>
<dbReference type="Pfam" id="PF00294">
    <property type="entry name" value="PfkB"/>
    <property type="match status" value="1"/>
</dbReference>
<dbReference type="InterPro" id="IPR029056">
    <property type="entry name" value="Ribokinase-like"/>
</dbReference>
<sequence>MSVDLYAIGNALVDSEYVVDDAFLQHHAIQKGQMTLIDATQQHTLLSALHQRFECAKRASGGSAANSVIAFAALGGSAFYACKVAADANGDFYLHDLNAAGVKAPRHAQVADGITGTCVVMVTPDSERTMHTFLGITAELSPQELDLDALTKARFLYIEGYLATSASARHAVSAARALAKAQNICTALTFSDPAMVQYARDGLSEMLADGVDILFCNETEATL</sequence>
<evidence type="ECO:0000313" key="5">
    <source>
        <dbReference type="EMBL" id="PTQ87849.1"/>
    </source>
</evidence>
<evidence type="ECO:0000256" key="1">
    <source>
        <dbReference type="ARBA" id="ARBA00010688"/>
    </source>
</evidence>
<dbReference type="Proteomes" id="UP000244223">
    <property type="component" value="Unassembled WGS sequence"/>
</dbReference>
<comment type="caution">
    <text evidence="5">The sequence shown here is derived from an EMBL/GenBank/DDBJ whole genome shotgun (WGS) entry which is preliminary data.</text>
</comment>
<reference evidence="5 6" key="1">
    <citation type="submission" date="2018-04" db="EMBL/GenBank/DDBJ databases">
        <title>Genomic Encyclopedia of Archaeal and Bacterial Type Strains, Phase II (KMG-II): from individual species to whole genera.</title>
        <authorList>
            <person name="Goeker M."/>
        </authorList>
    </citation>
    <scope>NUCLEOTIDE SEQUENCE [LARGE SCALE GENOMIC DNA]</scope>
    <source>
        <strain evidence="5 6">DSM 5822</strain>
    </source>
</reference>
<keyword evidence="6" id="KW-1185">Reference proteome</keyword>
<organism evidence="5 6">
    <name type="scientific">Agitococcus lubricus</name>
    <dbReference type="NCBI Taxonomy" id="1077255"/>
    <lineage>
        <taxon>Bacteria</taxon>
        <taxon>Pseudomonadati</taxon>
        <taxon>Pseudomonadota</taxon>
        <taxon>Gammaproteobacteria</taxon>
        <taxon>Moraxellales</taxon>
        <taxon>Moraxellaceae</taxon>
        <taxon>Agitococcus</taxon>
    </lineage>
</organism>
<dbReference type="PANTHER" id="PTHR43320">
    <property type="entry name" value="SUGAR KINASE"/>
    <property type="match status" value="1"/>
</dbReference>
<evidence type="ECO:0000259" key="4">
    <source>
        <dbReference type="Pfam" id="PF00294"/>
    </source>
</evidence>
<dbReference type="GO" id="GO:0016301">
    <property type="term" value="F:kinase activity"/>
    <property type="evidence" value="ECO:0007669"/>
    <property type="project" value="UniProtKB-KW"/>
</dbReference>
<dbReference type="Gene3D" id="3.40.1190.20">
    <property type="match status" value="1"/>
</dbReference>
<evidence type="ECO:0000256" key="2">
    <source>
        <dbReference type="ARBA" id="ARBA00022679"/>
    </source>
</evidence>
<dbReference type="InterPro" id="IPR011611">
    <property type="entry name" value="PfkB_dom"/>
</dbReference>
<dbReference type="EMBL" id="QAON01000016">
    <property type="protein sequence ID" value="PTQ87849.1"/>
    <property type="molecule type" value="Genomic_DNA"/>
</dbReference>
<protein>
    <submittedName>
        <fullName evidence="5">PfkB family carbohydrate kinase</fullName>
    </submittedName>
</protein>
<dbReference type="SUPFAM" id="SSF53613">
    <property type="entry name" value="Ribokinase-like"/>
    <property type="match status" value="1"/>
</dbReference>
<name>A0A2T5IVE6_9GAMM</name>
<dbReference type="InterPro" id="IPR052700">
    <property type="entry name" value="Carb_kinase_PfkB-like"/>
</dbReference>
<evidence type="ECO:0000256" key="3">
    <source>
        <dbReference type="ARBA" id="ARBA00022777"/>
    </source>
</evidence>
<comment type="similarity">
    <text evidence="1">Belongs to the carbohydrate kinase PfkB family.</text>
</comment>
<keyword evidence="3 5" id="KW-0418">Kinase</keyword>
<accession>A0A2T5IVE6</accession>
<dbReference type="AlphaFoldDB" id="A0A2T5IVE6"/>
<gene>
    <name evidence="5" type="ORF">C8N29_11614</name>
</gene>
<dbReference type="CDD" id="cd01168">
    <property type="entry name" value="adenosine_kinase"/>
    <property type="match status" value="1"/>
</dbReference>
<proteinExistence type="inferred from homology"/>